<keyword evidence="3" id="KW-1185">Reference proteome</keyword>
<reference evidence="2 3" key="1">
    <citation type="submission" date="2021-02" db="EMBL/GenBank/DDBJ databases">
        <authorList>
            <person name="Han P."/>
        </authorList>
    </citation>
    <scope>NUCLEOTIDE SEQUENCE [LARGE SCALE GENOMIC DNA]</scope>
    <source>
        <strain evidence="2">Candidatus Nitrospira sp. ZN2</strain>
    </source>
</reference>
<name>A0ABM8R8T7_9BACT</name>
<protein>
    <submittedName>
        <fullName evidence="2">Uncharacterized protein</fullName>
    </submittedName>
</protein>
<accession>A0ABM8R8T7</accession>
<evidence type="ECO:0000313" key="2">
    <source>
        <dbReference type="EMBL" id="CAE6739629.1"/>
    </source>
</evidence>
<evidence type="ECO:0000313" key="3">
    <source>
        <dbReference type="Proteomes" id="UP000675880"/>
    </source>
</evidence>
<gene>
    <name evidence="2" type="ORF">NSPZN2_130024</name>
</gene>
<feature type="region of interest" description="Disordered" evidence="1">
    <location>
        <begin position="108"/>
        <end position="127"/>
    </location>
</feature>
<dbReference type="Proteomes" id="UP000675880">
    <property type="component" value="Unassembled WGS sequence"/>
</dbReference>
<sequence length="127" mass="14089">MLLRHLSGVSGLNQTDLEYNQARERDEPSAEKTRDLTCSFHHASPPSRLYVPIVTIIRLIVTIRGRPRSSPFSTSLFSPTSEPRGFTAVVPLVSSANPPNHVRLHQGFGGHPLRIPPRLHSRGFPHG</sequence>
<dbReference type="EMBL" id="CAJNBJ010000005">
    <property type="protein sequence ID" value="CAE6739629.1"/>
    <property type="molecule type" value="Genomic_DNA"/>
</dbReference>
<evidence type="ECO:0000256" key="1">
    <source>
        <dbReference type="SAM" id="MobiDB-lite"/>
    </source>
</evidence>
<comment type="caution">
    <text evidence="2">The sequence shown here is derived from an EMBL/GenBank/DDBJ whole genome shotgun (WGS) entry which is preliminary data.</text>
</comment>
<proteinExistence type="predicted"/>
<feature type="compositionally biased region" description="Basic residues" evidence="1">
    <location>
        <begin position="117"/>
        <end position="127"/>
    </location>
</feature>
<organism evidence="2 3">
    <name type="scientific">Nitrospira defluvii</name>
    <dbReference type="NCBI Taxonomy" id="330214"/>
    <lineage>
        <taxon>Bacteria</taxon>
        <taxon>Pseudomonadati</taxon>
        <taxon>Nitrospirota</taxon>
        <taxon>Nitrospiria</taxon>
        <taxon>Nitrospirales</taxon>
        <taxon>Nitrospiraceae</taxon>
        <taxon>Nitrospira</taxon>
    </lineage>
</organism>